<dbReference type="GO" id="GO:0016779">
    <property type="term" value="F:nucleotidyltransferase activity"/>
    <property type="evidence" value="ECO:0007669"/>
    <property type="project" value="UniProtKB-KW"/>
</dbReference>
<dbReference type="Proteomes" id="UP000081671">
    <property type="component" value="Unplaced"/>
</dbReference>
<dbReference type="PANTHER" id="PTHR10339">
    <property type="entry name" value="ADP-RIBOSYLTRANSFERASE"/>
    <property type="match status" value="1"/>
</dbReference>
<evidence type="ECO:0000256" key="1">
    <source>
        <dbReference type="ARBA" id="ARBA00009558"/>
    </source>
</evidence>
<reference evidence="12" key="1">
    <citation type="submission" date="2025-08" db="UniProtKB">
        <authorList>
            <consortium name="RefSeq"/>
        </authorList>
    </citation>
    <scope>IDENTIFICATION</scope>
    <source>
        <tissue evidence="12">Kidney</tissue>
    </source>
</reference>
<evidence type="ECO:0000256" key="8">
    <source>
        <dbReference type="ARBA" id="ARBA00023157"/>
    </source>
</evidence>
<evidence type="ECO:0000256" key="6">
    <source>
        <dbReference type="ARBA" id="ARBA00022857"/>
    </source>
</evidence>
<evidence type="ECO:0000256" key="4">
    <source>
        <dbReference type="ARBA" id="ARBA00022695"/>
    </source>
</evidence>
<dbReference type="EC" id="2.4.2.31" evidence="10"/>
<dbReference type="InterPro" id="IPR000768">
    <property type="entry name" value="ART"/>
</dbReference>
<keyword evidence="8" id="KW-1015">Disulfide bond</keyword>
<keyword evidence="7 10" id="KW-0520">NAD</keyword>
<dbReference type="PRINTS" id="PR00970">
    <property type="entry name" value="RIBTRNSFRASE"/>
</dbReference>
<evidence type="ECO:0000256" key="2">
    <source>
        <dbReference type="ARBA" id="ARBA00022676"/>
    </source>
</evidence>
<dbReference type="InParanoid" id="A0A1S3FVF3"/>
<evidence type="ECO:0000256" key="5">
    <source>
        <dbReference type="ARBA" id="ARBA00022729"/>
    </source>
</evidence>
<dbReference type="Gene3D" id="3.90.176.10">
    <property type="entry name" value="Toxin ADP-ribosyltransferase, Chain A, domain 1"/>
    <property type="match status" value="1"/>
</dbReference>
<keyword evidence="11" id="KW-1185">Reference proteome</keyword>
<keyword evidence="2 10" id="KW-0328">Glycosyltransferase</keyword>
<keyword evidence="4" id="KW-0548">Nucleotidyltransferase</keyword>
<keyword evidence="6 10" id="KW-0521">NADP</keyword>
<dbReference type="GO" id="GO:0003950">
    <property type="term" value="F:NAD+ poly-ADP-ribosyltransferase activity"/>
    <property type="evidence" value="ECO:0007669"/>
    <property type="project" value="TreeGrafter"/>
</dbReference>
<dbReference type="CTD" id="420"/>
<dbReference type="OrthoDB" id="423533at2759"/>
<dbReference type="GO" id="GO:0106274">
    <property type="term" value="F:NAD+-protein-arginine ADP-ribosyltransferase activity"/>
    <property type="evidence" value="ECO:0007669"/>
    <property type="project" value="UniProtKB-EC"/>
</dbReference>
<dbReference type="SUPFAM" id="SSF56399">
    <property type="entry name" value="ADP-ribosylation"/>
    <property type="match status" value="1"/>
</dbReference>
<dbReference type="FunCoup" id="A0A1S3FVF3">
    <property type="interactions" value="11"/>
</dbReference>
<proteinExistence type="inferred from homology"/>
<dbReference type="RefSeq" id="XP_012880548.1">
    <property type="nucleotide sequence ID" value="XM_013025094.1"/>
</dbReference>
<dbReference type="PROSITE" id="PS51996">
    <property type="entry name" value="TR_MART"/>
    <property type="match status" value="1"/>
</dbReference>
<evidence type="ECO:0000313" key="12">
    <source>
        <dbReference type="RefSeq" id="XP_012880548.1"/>
    </source>
</evidence>
<dbReference type="GeneID" id="105992266"/>
<keyword evidence="3 10" id="KW-0808">Transferase</keyword>
<dbReference type="Pfam" id="PF01129">
    <property type="entry name" value="ART"/>
    <property type="match status" value="1"/>
</dbReference>
<evidence type="ECO:0000256" key="9">
    <source>
        <dbReference type="ARBA" id="ARBA00047597"/>
    </source>
</evidence>
<dbReference type="InterPro" id="IPR050999">
    <property type="entry name" value="ADP-ribosyltransferase_ARG"/>
</dbReference>
<comment type="similarity">
    <text evidence="1 10">Belongs to the Arg-specific ADP-ribosyltransferase family.</text>
</comment>
<evidence type="ECO:0000256" key="7">
    <source>
        <dbReference type="ARBA" id="ARBA00023027"/>
    </source>
</evidence>
<evidence type="ECO:0000256" key="3">
    <source>
        <dbReference type="ARBA" id="ARBA00022679"/>
    </source>
</evidence>
<dbReference type="PANTHER" id="PTHR10339:SF1">
    <property type="entry name" value="ECTO-ADP-RIBOSYLTRANSFERASE 4"/>
    <property type="match status" value="1"/>
</dbReference>
<evidence type="ECO:0000256" key="10">
    <source>
        <dbReference type="RuleBase" id="RU361228"/>
    </source>
</evidence>
<comment type="catalytic activity">
    <reaction evidence="9 10">
        <text>L-arginyl-[protein] + NAD(+) = N(omega)-(ADP-D-ribosyl)-L-arginyl-[protein] + nicotinamide + H(+)</text>
        <dbReference type="Rhea" id="RHEA:19149"/>
        <dbReference type="Rhea" id="RHEA-COMP:10532"/>
        <dbReference type="Rhea" id="RHEA-COMP:15087"/>
        <dbReference type="ChEBI" id="CHEBI:15378"/>
        <dbReference type="ChEBI" id="CHEBI:17154"/>
        <dbReference type="ChEBI" id="CHEBI:29965"/>
        <dbReference type="ChEBI" id="CHEBI:57540"/>
        <dbReference type="ChEBI" id="CHEBI:142554"/>
        <dbReference type="EC" id="2.4.2.31"/>
    </reaction>
</comment>
<name>A0A1S3FVF3_DIPOR</name>
<evidence type="ECO:0000313" key="11">
    <source>
        <dbReference type="Proteomes" id="UP000081671"/>
    </source>
</evidence>
<accession>A0A1S3FVF3</accession>
<sequence length="274" mass="30355">MTPTGSPEVIRDVDVDLAPGSFDDQYHGCQQQVMEALTQRDYFTREVDAHRNYSRLWHRAHLAWLGHARPLPPGLTPTHAVALLLYMSDATVRSDFSRALARDASSGGQHQRAFRFNFLHYYLTSAVQLLRAEAATRDGGPCHRVHHAMRDVTLEADVGVTVRLGQFLLAPLLSEEAQRPGVRTLLTLITCLGARVPPFSPQQAVLVPPYEVFRVVNRSQHQSGDRWFLRSAGNRSAYNCQLLKASGAQPAPPALLLASIPGLVSLRILLQEPA</sequence>
<dbReference type="KEGG" id="dord:105992266"/>
<protein>
    <recommendedName>
        <fullName evidence="10">NAD(P)(+)--arginine ADP-ribosyltransferase</fullName>
        <ecNumber evidence="10">2.4.2.31</ecNumber>
    </recommendedName>
    <alternativeName>
        <fullName evidence="10">Mono(ADP-ribosyl)transferase</fullName>
    </alternativeName>
</protein>
<dbReference type="AlphaFoldDB" id="A0A1S3FVF3"/>
<gene>
    <name evidence="12" type="primary">Art4</name>
</gene>
<keyword evidence="5" id="KW-0732">Signal</keyword>
<dbReference type="FunFam" id="3.90.176.10:FF:000001">
    <property type="entry name" value="NAD(P)(+)--arginine ADP-ribosyltransferase"/>
    <property type="match status" value="1"/>
</dbReference>
<organism evidence="11 12">
    <name type="scientific">Dipodomys ordii</name>
    <name type="common">Ord's kangaroo rat</name>
    <dbReference type="NCBI Taxonomy" id="10020"/>
    <lineage>
        <taxon>Eukaryota</taxon>
        <taxon>Metazoa</taxon>
        <taxon>Chordata</taxon>
        <taxon>Craniata</taxon>
        <taxon>Vertebrata</taxon>
        <taxon>Euteleostomi</taxon>
        <taxon>Mammalia</taxon>
        <taxon>Eutheria</taxon>
        <taxon>Euarchontoglires</taxon>
        <taxon>Glires</taxon>
        <taxon>Rodentia</taxon>
        <taxon>Castorimorpha</taxon>
        <taxon>Heteromyidae</taxon>
        <taxon>Dipodomyinae</taxon>
        <taxon>Dipodomys</taxon>
    </lineage>
</organism>